<dbReference type="AlphaFoldDB" id="A0A1F6V0Q6"/>
<keyword evidence="4" id="KW-0378">Hydrolase</keyword>
<dbReference type="GO" id="GO:0008033">
    <property type="term" value="P:tRNA processing"/>
    <property type="evidence" value="ECO:0007669"/>
    <property type="project" value="UniProtKB-KW"/>
</dbReference>
<dbReference type="Proteomes" id="UP000177602">
    <property type="component" value="Unassembled WGS sequence"/>
</dbReference>
<evidence type="ECO:0000313" key="6">
    <source>
        <dbReference type="EMBL" id="OGI63198.1"/>
    </source>
</evidence>
<dbReference type="InterPro" id="IPR014721">
    <property type="entry name" value="Ribsml_uS5_D2-typ_fold_subgr"/>
</dbReference>
<name>A0A1F6V0Q6_9BACT</name>
<dbReference type="SUPFAM" id="SSF54211">
    <property type="entry name" value="Ribosomal protein S5 domain 2-like"/>
    <property type="match status" value="1"/>
</dbReference>
<evidence type="ECO:0000256" key="2">
    <source>
        <dbReference type="ARBA" id="ARBA00022722"/>
    </source>
</evidence>
<dbReference type="InterPro" id="IPR000100">
    <property type="entry name" value="RNase_P"/>
</dbReference>
<keyword evidence="3" id="KW-0255">Endonuclease</keyword>
<evidence type="ECO:0000256" key="5">
    <source>
        <dbReference type="ARBA" id="ARBA00022884"/>
    </source>
</evidence>
<evidence type="ECO:0000313" key="7">
    <source>
        <dbReference type="Proteomes" id="UP000177602"/>
    </source>
</evidence>
<evidence type="ECO:0000256" key="3">
    <source>
        <dbReference type="ARBA" id="ARBA00022759"/>
    </source>
</evidence>
<keyword evidence="2" id="KW-0540">Nuclease</keyword>
<dbReference type="InterPro" id="IPR020568">
    <property type="entry name" value="Ribosomal_Su5_D2-typ_SF"/>
</dbReference>
<dbReference type="Gene3D" id="3.30.230.10">
    <property type="match status" value="1"/>
</dbReference>
<keyword evidence="5" id="KW-0694">RNA-binding</keyword>
<keyword evidence="1" id="KW-0819">tRNA processing</keyword>
<dbReference type="GO" id="GO:0004526">
    <property type="term" value="F:ribonuclease P activity"/>
    <property type="evidence" value="ECO:0007669"/>
    <property type="project" value="InterPro"/>
</dbReference>
<dbReference type="EMBL" id="MFTN01000010">
    <property type="protein sequence ID" value="OGI63198.1"/>
    <property type="molecule type" value="Genomic_DNA"/>
</dbReference>
<dbReference type="Pfam" id="PF00825">
    <property type="entry name" value="Ribonuclease_P"/>
    <property type="match status" value="1"/>
</dbReference>
<comment type="caution">
    <text evidence="6">The sequence shown here is derived from an EMBL/GenBank/DDBJ whole genome shotgun (WGS) entry which is preliminary data.</text>
</comment>
<organism evidence="6 7">
    <name type="scientific">Candidatus Nomurabacteria bacterium RIFCSPHIGHO2_01_FULL_40_12</name>
    <dbReference type="NCBI Taxonomy" id="1801737"/>
    <lineage>
        <taxon>Bacteria</taxon>
        <taxon>Candidatus Nomuraibacteriota</taxon>
    </lineage>
</organism>
<sequence length="108" mass="12692">MLSKKNRADKKVIGEIFKEGRFLNSPNLTFKFILNRDSSIPRLSFITPKNIAKFAVKRNLLRRRGYAALRKHIKQFPVRIKGVFIFKKYQSDVSILEDEIKNILNKIN</sequence>
<gene>
    <name evidence="6" type="ORF">A2818_00100</name>
</gene>
<evidence type="ECO:0000256" key="1">
    <source>
        <dbReference type="ARBA" id="ARBA00022694"/>
    </source>
</evidence>
<proteinExistence type="predicted"/>
<reference evidence="6 7" key="1">
    <citation type="journal article" date="2016" name="Nat. Commun.">
        <title>Thousands of microbial genomes shed light on interconnected biogeochemical processes in an aquifer system.</title>
        <authorList>
            <person name="Anantharaman K."/>
            <person name="Brown C.T."/>
            <person name="Hug L.A."/>
            <person name="Sharon I."/>
            <person name="Castelle C.J."/>
            <person name="Probst A.J."/>
            <person name="Thomas B.C."/>
            <person name="Singh A."/>
            <person name="Wilkins M.J."/>
            <person name="Karaoz U."/>
            <person name="Brodie E.L."/>
            <person name="Williams K.H."/>
            <person name="Hubbard S.S."/>
            <person name="Banfield J.F."/>
        </authorList>
    </citation>
    <scope>NUCLEOTIDE SEQUENCE [LARGE SCALE GENOMIC DNA]</scope>
</reference>
<accession>A0A1F6V0Q6</accession>
<dbReference type="STRING" id="1801737.A2818_00100"/>
<protein>
    <submittedName>
        <fullName evidence="6">Uncharacterized protein</fullName>
    </submittedName>
</protein>
<evidence type="ECO:0000256" key="4">
    <source>
        <dbReference type="ARBA" id="ARBA00022801"/>
    </source>
</evidence>
<dbReference type="GO" id="GO:0000049">
    <property type="term" value="F:tRNA binding"/>
    <property type="evidence" value="ECO:0007669"/>
    <property type="project" value="InterPro"/>
</dbReference>